<organism evidence="2 4">
    <name type="scientific">Rozella allomycis (strain CSF55)</name>
    <dbReference type="NCBI Taxonomy" id="988480"/>
    <lineage>
        <taxon>Eukaryota</taxon>
        <taxon>Fungi</taxon>
        <taxon>Fungi incertae sedis</taxon>
        <taxon>Cryptomycota</taxon>
        <taxon>Cryptomycota incertae sedis</taxon>
        <taxon>Rozella</taxon>
    </lineage>
</organism>
<feature type="compositionally biased region" description="Low complexity" evidence="1">
    <location>
        <begin position="177"/>
        <end position="188"/>
    </location>
</feature>
<evidence type="ECO:0000256" key="1">
    <source>
        <dbReference type="SAM" id="MobiDB-lite"/>
    </source>
</evidence>
<proteinExistence type="predicted"/>
<reference evidence="5" key="2">
    <citation type="journal article" date="2018" name="Nat. Microbiol.">
        <title>Leveraging single-cell genomics to expand the fungal tree of life.</title>
        <authorList>
            <person name="Ahrendt S.R."/>
            <person name="Quandt C.A."/>
            <person name="Ciobanu D."/>
            <person name="Clum A."/>
            <person name="Salamov A."/>
            <person name="Andreopoulos B."/>
            <person name="Cheng J.F."/>
            <person name="Woyke T."/>
            <person name="Pelin A."/>
            <person name="Henrissat B."/>
            <person name="Reynolds N.K."/>
            <person name="Benny G.L."/>
            <person name="Smith M.E."/>
            <person name="James T.Y."/>
            <person name="Grigoriev I.V."/>
        </authorList>
    </citation>
    <scope>NUCLEOTIDE SEQUENCE [LARGE SCALE GENOMIC DNA]</scope>
    <source>
        <strain evidence="5">CSF55</strain>
    </source>
</reference>
<feature type="compositionally biased region" description="Acidic residues" evidence="1">
    <location>
        <begin position="189"/>
        <end position="202"/>
    </location>
</feature>
<keyword evidence="4" id="KW-1185">Reference proteome</keyword>
<feature type="compositionally biased region" description="Acidic residues" evidence="1">
    <location>
        <begin position="216"/>
        <end position="225"/>
    </location>
</feature>
<feature type="non-terminal residue" evidence="2">
    <location>
        <position position="250"/>
    </location>
</feature>
<protein>
    <submittedName>
        <fullName evidence="2">Uncharacterized protein</fullName>
    </submittedName>
</protein>
<reference evidence="2 4" key="1">
    <citation type="journal article" date="2013" name="Curr. Biol.">
        <title>Shared signatures of parasitism and phylogenomics unite Cryptomycota and microsporidia.</title>
        <authorList>
            <person name="James T.Y."/>
            <person name="Pelin A."/>
            <person name="Bonen L."/>
            <person name="Ahrendt S."/>
            <person name="Sain D."/>
            <person name="Corradi N."/>
            <person name="Stajich J.E."/>
        </authorList>
    </citation>
    <scope>NUCLEOTIDE SEQUENCE [LARGE SCALE GENOMIC DNA]</scope>
    <source>
        <strain evidence="2 4">CSF55</strain>
        <strain evidence="2 4">CSF55</strain>
    </source>
</reference>
<evidence type="ECO:0000313" key="2">
    <source>
        <dbReference type="EMBL" id="EPZ34264.1"/>
    </source>
</evidence>
<feature type="compositionally biased region" description="Low complexity" evidence="1">
    <location>
        <begin position="203"/>
        <end position="212"/>
    </location>
</feature>
<feature type="region of interest" description="Disordered" evidence="1">
    <location>
        <begin position="176"/>
        <end position="232"/>
    </location>
</feature>
<name>A0A075B0E5_ROZAC</name>
<reference evidence="3" key="3">
    <citation type="submission" date="2018-08" db="EMBL/GenBank/DDBJ databases">
        <title>Leveraging single-cell genomics to expand the Fungal Tree of Life.</title>
        <authorList>
            <consortium name="DOE Joint Genome Institute"/>
            <person name="Ahrendt S.R."/>
            <person name="Quandt C.A."/>
            <person name="Ciobanu D."/>
            <person name="Clum A."/>
            <person name="Salamov A."/>
            <person name="Andreopoulos B."/>
            <person name="Cheng J.-F."/>
            <person name="Woyke T."/>
            <person name="Pelin A."/>
            <person name="Henrissat B."/>
            <person name="Reynolds N."/>
            <person name="Benny G.L."/>
            <person name="Smith M.E."/>
            <person name="James T.Y."/>
            <person name="Grigoriev I.V."/>
        </authorList>
    </citation>
    <scope>NUCLEOTIDE SEQUENCE</scope>
    <source>
        <strain evidence="3">CSF55</strain>
    </source>
</reference>
<evidence type="ECO:0000313" key="4">
    <source>
        <dbReference type="Proteomes" id="UP000030755"/>
    </source>
</evidence>
<evidence type="ECO:0000313" key="5">
    <source>
        <dbReference type="Proteomes" id="UP000281549"/>
    </source>
</evidence>
<evidence type="ECO:0000313" key="3">
    <source>
        <dbReference type="EMBL" id="RKP16265.1"/>
    </source>
</evidence>
<accession>A0A075B0E5</accession>
<dbReference type="HOGENOM" id="CLU_097393_0_0_1"/>
<dbReference type="EMBL" id="KE560969">
    <property type="protein sequence ID" value="EPZ34264.1"/>
    <property type="molecule type" value="Genomic_DNA"/>
</dbReference>
<dbReference type="Proteomes" id="UP000030755">
    <property type="component" value="Unassembled WGS sequence"/>
</dbReference>
<gene>
    <name evidence="2" type="ORF">O9G_006286</name>
    <name evidence="3" type="ORF">ROZALSC1DRAFT_31730</name>
</gene>
<dbReference type="Proteomes" id="UP000281549">
    <property type="component" value="Unassembled WGS sequence"/>
</dbReference>
<dbReference type="AlphaFoldDB" id="A0A075B0E5"/>
<sequence length="250" mass="28150">MLAESLSFSNLKSLNLEQSGDSSEISKIDQSQGLNQLFNVLPKTKLVHLKLKKISFSDKFDSITSSKLRTLEVSFIRHHDSQVNIQKFFDTLADLAEMLKKSRLERIAFEFKYIFDMESLESWKTNSAQKFYSMGYFLDVFNKPLELFTIVIKSFNIFRSEREKINEPKLIAATKVESGTDSESSGLETETESSDLETDSIESELLLSNSISGDTAEPELVTEESESGKEDRVSKLLNIGLTIGLISSAV</sequence>
<dbReference type="EMBL" id="ML006758">
    <property type="protein sequence ID" value="RKP16265.1"/>
    <property type="molecule type" value="Genomic_DNA"/>
</dbReference>